<name>A0AAV4SSX3_CAEEX</name>
<dbReference type="EMBL" id="BPLR01010134">
    <property type="protein sequence ID" value="GIY37185.1"/>
    <property type="molecule type" value="Genomic_DNA"/>
</dbReference>
<accession>A0AAV4SSX3</accession>
<comment type="caution">
    <text evidence="1">The sequence shown here is derived from an EMBL/GenBank/DDBJ whole genome shotgun (WGS) entry which is preliminary data.</text>
</comment>
<gene>
    <name evidence="1" type="ORF">CEXT_336931</name>
</gene>
<reference evidence="1 2" key="1">
    <citation type="submission" date="2021-06" db="EMBL/GenBank/DDBJ databases">
        <title>Caerostris extrusa draft genome.</title>
        <authorList>
            <person name="Kono N."/>
            <person name="Arakawa K."/>
        </authorList>
    </citation>
    <scope>NUCLEOTIDE SEQUENCE [LARGE SCALE GENOMIC DNA]</scope>
</reference>
<dbReference type="AlphaFoldDB" id="A0AAV4SSX3"/>
<protein>
    <submittedName>
        <fullName evidence="1">Uncharacterized protein</fullName>
    </submittedName>
</protein>
<sequence length="96" mass="10672">MLFDKTISSCDNMFFPEASGRPSEMVSAAIRDITPTPTSNSITAPQTSARSIRVYGRKNVSSEIRFAVSGKFCPRFISVNVVAARRMCSNFLIRFK</sequence>
<evidence type="ECO:0000313" key="1">
    <source>
        <dbReference type="EMBL" id="GIY37185.1"/>
    </source>
</evidence>
<organism evidence="1 2">
    <name type="scientific">Caerostris extrusa</name>
    <name type="common">Bark spider</name>
    <name type="synonym">Caerostris bankana</name>
    <dbReference type="NCBI Taxonomy" id="172846"/>
    <lineage>
        <taxon>Eukaryota</taxon>
        <taxon>Metazoa</taxon>
        <taxon>Ecdysozoa</taxon>
        <taxon>Arthropoda</taxon>
        <taxon>Chelicerata</taxon>
        <taxon>Arachnida</taxon>
        <taxon>Araneae</taxon>
        <taxon>Araneomorphae</taxon>
        <taxon>Entelegynae</taxon>
        <taxon>Araneoidea</taxon>
        <taxon>Araneidae</taxon>
        <taxon>Caerostris</taxon>
    </lineage>
</organism>
<evidence type="ECO:0000313" key="2">
    <source>
        <dbReference type="Proteomes" id="UP001054945"/>
    </source>
</evidence>
<proteinExistence type="predicted"/>
<keyword evidence="2" id="KW-1185">Reference proteome</keyword>
<dbReference type="Proteomes" id="UP001054945">
    <property type="component" value="Unassembled WGS sequence"/>
</dbReference>